<evidence type="ECO:0000256" key="1">
    <source>
        <dbReference type="ARBA" id="ARBA00004377"/>
    </source>
</evidence>
<evidence type="ECO:0000313" key="12">
    <source>
        <dbReference type="Proteomes" id="UP000676035"/>
    </source>
</evidence>
<dbReference type="Gene3D" id="3.55.40.10">
    <property type="entry name" value="minor pseudopilin epsh domain"/>
    <property type="match status" value="1"/>
</dbReference>
<dbReference type="SUPFAM" id="SSF54523">
    <property type="entry name" value="Pili subunits"/>
    <property type="match status" value="1"/>
</dbReference>
<evidence type="ECO:0000256" key="7">
    <source>
        <dbReference type="ARBA" id="ARBA00022989"/>
    </source>
</evidence>
<evidence type="ECO:0000256" key="2">
    <source>
        <dbReference type="ARBA" id="ARBA00021549"/>
    </source>
</evidence>
<gene>
    <name evidence="11" type="primary">gspH</name>
    <name evidence="11" type="ORF">KFS80_11260</name>
</gene>
<dbReference type="PROSITE" id="PS00409">
    <property type="entry name" value="PROKAR_NTER_METHYL"/>
    <property type="match status" value="1"/>
</dbReference>
<dbReference type="NCBIfam" id="TIGR02532">
    <property type="entry name" value="IV_pilin_GFxxxE"/>
    <property type="match status" value="1"/>
</dbReference>
<keyword evidence="3" id="KW-1003">Cell membrane</keyword>
<proteinExistence type="predicted"/>
<organism evidence="11 12">
    <name type="scientific">Pseudomonas rustica</name>
    <dbReference type="NCBI Taxonomy" id="2827099"/>
    <lineage>
        <taxon>Bacteria</taxon>
        <taxon>Pseudomonadati</taxon>
        <taxon>Pseudomonadota</taxon>
        <taxon>Gammaproteobacteria</taxon>
        <taxon>Pseudomonadales</taxon>
        <taxon>Pseudomonadaceae</taxon>
        <taxon>Pseudomonas</taxon>
    </lineage>
</organism>
<name>A0ABS5MX34_9PSED</name>
<keyword evidence="7 10" id="KW-1133">Transmembrane helix</keyword>
<evidence type="ECO:0000256" key="4">
    <source>
        <dbReference type="ARBA" id="ARBA00022481"/>
    </source>
</evidence>
<keyword evidence="4" id="KW-0488">Methylation</keyword>
<keyword evidence="8 10" id="KW-0472">Membrane</keyword>
<evidence type="ECO:0000256" key="3">
    <source>
        <dbReference type="ARBA" id="ARBA00022475"/>
    </source>
</evidence>
<evidence type="ECO:0000256" key="6">
    <source>
        <dbReference type="ARBA" id="ARBA00022692"/>
    </source>
</evidence>
<dbReference type="InterPro" id="IPR049875">
    <property type="entry name" value="TypeII_GspH"/>
</dbReference>
<dbReference type="RefSeq" id="WP_212544834.1">
    <property type="nucleotide sequence ID" value="NZ_JAGYHF010000005.1"/>
</dbReference>
<accession>A0ABS5MX34</accession>
<dbReference type="InterPro" id="IPR002416">
    <property type="entry name" value="T2SS_protein-GspH"/>
</dbReference>
<keyword evidence="12" id="KW-1185">Reference proteome</keyword>
<reference evidence="11 12" key="1">
    <citation type="submission" date="2021-04" db="EMBL/GenBank/DDBJ databases">
        <title>Pseudomonas rustica sp. nov. isolated from raw milk.</title>
        <authorList>
            <person name="Fiedler G."/>
            <person name="Gieschler S."/>
            <person name="Kabisch J."/>
            <person name="Grimmler C."/>
            <person name="Brinks E."/>
            <person name="Wagner N."/>
            <person name="Hetzer B."/>
            <person name="Franz C.M.A.P."/>
            <person name="Boehnlein C."/>
        </authorList>
    </citation>
    <scope>NUCLEOTIDE SEQUENCE [LARGE SCALE GENOMIC DNA]</scope>
    <source>
        <strain evidence="11 12">MBT-4</strain>
    </source>
</reference>
<comment type="caution">
    <text evidence="11">The sequence shown here is derived from an EMBL/GenBank/DDBJ whole genome shotgun (WGS) entry which is preliminary data.</text>
</comment>
<evidence type="ECO:0000256" key="5">
    <source>
        <dbReference type="ARBA" id="ARBA00022519"/>
    </source>
</evidence>
<dbReference type="EMBL" id="JAGYHF010000005">
    <property type="protein sequence ID" value="MBS4078862.1"/>
    <property type="molecule type" value="Genomic_DNA"/>
</dbReference>
<keyword evidence="6 10" id="KW-0812">Transmembrane</keyword>
<evidence type="ECO:0000256" key="9">
    <source>
        <dbReference type="ARBA" id="ARBA00030775"/>
    </source>
</evidence>
<dbReference type="Proteomes" id="UP000676035">
    <property type="component" value="Unassembled WGS sequence"/>
</dbReference>
<keyword evidence="5" id="KW-0997">Cell inner membrane</keyword>
<dbReference type="InterPro" id="IPR045584">
    <property type="entry name" value="Pilin-like"/>
</dbReference>
<dbReference type="PRINTS" id="PR00885">
    <property type="entry name" value="BCTERIALGSPH"/>
</dbReference>
<dbReference type="Pfam" id="PF07963">
    <property type="entry name" value="N_methyl"/>
    <property type="match status" value="1"/>
</dbReference>
<dbReference type="NCBIfam" id="TIGR01708">
    <property type="entry name" value="typeII_sec_gspH"/>
    <property type="match status" value="1"/>
</dbReference>
<protein>
    <recommendedName>
        <fullName evidence="2">Type II secretion system protein H</fullName>
    </recommendedName>
    <alternativeName>
        <fullName evidence="9">General secretion pathway protein H</fullName>
    </alternativeName>
</protein>
<evidence type="ECO:0000256" key="10">
    <source>
        <dbReference type="SAM" id="Phobius"/>
    </source>
</evidence>
<evidence type="ECO:0000313" key="11">
    <source>
        <dbReference type="EMBL" id="MBS4078862.1"/>
    </source>
</evidence>
<sequence>MRQRCRGFTLLELMVVMVLIGVLLGLVSLVGGSNPAQVARQEASRIARVIEQFRERAVLEGREFGVGVSQEGYRVLQLGERGWSPLMALQTWPPELQPRLAVEGLPVRLASSAEMPQLLILSSDEISAFTLQLASRERVWAGLSSDGLSEVSLDE</sequence>
<evidence type="ECO:0000256" key="8">
    <source>
        <dbReference type="ARBA" id="ARBA00023136"/>
    </source>
</evidence>
<feature type="transmembrane region" description="Helical" evidence="10">
    <location>
        <begin position="7"/>
        <end position="31"/>
    </location>
</feature>
<comment type="subcellular location">
    <subcellularLocation>
        <location evidence="1">Cell inner membrane</location>
        <topology evidence="1">Single-pass membrane protein</topology>
    </subcellularLocation>
</comment>
<dbReference type="InterPro" id="IPR012902">
    <property type="entry name" value="N_methyl_site"/>
</dbReference>